<dbReference type="Pfam" id="PF03184">
    <property type="entry name" value="DDE_1"/>
    <property type="match status" value="1"/>
</dbReference>
<protein>
    <recommendedName>
        <fullName evidence="1">DDE-1 domain-containing protein</fullName>
    </recommendedName>
</protein>
<feature type="domain" description="DDE-1" evidence="1">
    <location>
        <begin position="214"/>
        <end position="379"/>
    </location>
</feature>
<dbReference type="VEuPathDB" id="FungiDB:AeMF1_004429"/>
<dbReference type="PANTHER" id="PTHR19303">
    <property type="entry name" value="TRANSPOSON"/>
    <property type="match status" value="1"/>
</dbReference>
<organism evidence="2 3">
    <name type="scientific">Aphanomyces euteiches</name>
    <dbReference type="NCBI Taxonomy" id="100861"/>
    <lineage>
        <taxon>Eukaryota</taxon>
        <taxon>Sar</taxon>
        <taxon>Stramenopiles</taxon>
        <taxon>Oomycota</taxon>
        <taxon>Saprolegniomycetes</taxon>
        <taxon>Saprolegniales</taxon>
        <taxon>Verrucalvaceae</taxon>
        <taxon>Aphanomyces</taxon>
    </lineage>
</organism>
<evidence type="ECO:0000313" key="3">
    <source>
        <dbReference type="Proteomes" id="UP000481153"/>
    </source>
</evidence>
<dbReference type="Proteomes" id="UP000481153">
    <property type="component" value="Unassembled WGS sequence"/>
</dbReference>
<reference evidence="2 3" key="1">
    <citation type="submission" date="2019-07" db="EMBL/GenBank/DDBJ databases">
        <title>Genomics analysis of Aphanomyces spp. identifies a new class of oomycete effector associated with host adaptation.</title>
        <authorList>
            <person name="Gaulin E."/>
        </authorList>
    </citation>
    <scope>NUCLEOTIDE SEQUENCE [LARGE SCALE GENOMIC DNA]</scope>
    <source>
        <strain evidence="2 3">ATCC 201684</strain>
    </source>
</reference>
<dbReference type="EMBL" id="VJMJ01000126">
    <property type="protein sequence ID" value="KAF0733206.1"/>
    <property type="molecule type" value="Genomic_DNA"/>
</dbReference>
<gene>
    <name evidence="2" type="ORF">Ae201684_010022</name>
</gene>
<dbReference type="InterPro" id="IPR004875">
    <property type="entry name" value="DDE_SF_endonuclease_dom"/>
</dbReference>
<dbReference type="GO" id="GO:0003677">
    <property type="term" value="F:DNA binding"/>
    <property type="evidence" value="ECO:0007669"/>
    <property type="project" value="TreeGrafter"/>
</dbReference>
<dbReference type="PANTHER" id="PTHR19303:SF57">
    <property type="entry name" value="HTH CENPB-TYPE DOMAIN-CONTAINING PROTEIN"/>
    <property type="match status" value="1"/>
</dbReference>
<name>A0A6G0X089_9STRA</name>
<proteinExistence type="predicted"/>
<sequence length="387" mass="44433">MTHEHTKKHRIRPTIAQKLVAISIVEASNVREAVAITGYDERRLRAWVQTKDKLRAFDGSTSRKKNTGKCGGKPILPDPNALALYVRDLRREERAVTSGHMINFLRMNHSEWIESYVATRKDGYNSLLRLLQKFAERYDFTSQRICRQKRTQCNLEEVRRDFARGFHGQYPDLSVDSLYNADETGLYYDMAPDTIWAVKGEGSYVADADKHSYRMTALLTVRADGKKLPILFVIRGAEGGTIERNEFDDYPDGHHYFMQKRAWMDGSVWRFYLRDVLAPSIENPSVLLVDNFDCHVSSESDAIGGDELGCELHPLPPNSTSYCRPLDVSIMGPFKQDIRKLWLFSTEQATTAKQKRIVMIRRAIQAWDIISEETVRSSFVKAIPKDM</sequence>
<dbReference type="InterPro" id="IPR050863">
    <property type="entry name" value="CenT-Element_Derived"/>
</dbReference>
<dbReference type="AlphaFoldDB" id="A0A6G0X089"/>
<keyword evidence="3" id="KW-1185">Reference proteome</keyword>
<accession>A0A6G0X089</accession>
<evidence type="ECO:0000313" key="2">
    <source>
        <dbReference type="EMBL" id="KAF0733206.1"/>
    </source>
</evidence>
<comment type="caution">
    <text evidence="2">The sequence shown here is derived from an EMBL/GenBank/DDBJ whole genome shotgun (WGS) entry which is preliminary data.</text>
</comment>
<evidence type="ECO:0000259" key="1">
    <source>
        <dbReference type="Pfam" id="PF03184"/>
    </source>
</evidence>
<dbReference type="GO" id="GO:0005634">
    <property type="term" value="C:nucleus"/>
    <property type="evidence" value="ECO:0007669"/>
    <property type="project" value="TreeGrafter"/>
</dbReference>